<comment type="function">
    <text evidence="7">Key enzyme in folate metabolism. Catalyzes an essential reaction for de novo glycine and purine synthesis, and for DNA precursor synthesis.</text>
</comment>
<evidence type="ECO:0000256" key="1">
    <source>
        <dbReference type="ARBA" id="ARBA00004903"/>
    </source>
</evidence>
<keyword evidence="4" id="KW-0554">One-carbon metabolism</keyword>
<dbReference type="GO" id="GO:0004146">
    <property type="term" value="F:dihydrofolate reductase activity"/>
    <property type="evidence" value="ECO:0007669"/>
    <property type="project" value="UniProtKB-EC"/>
</dbReference>
<dbReference type="Proteomes" id="UP000808146">
    <property type="component" value="Unassembled WGS sequence"/>
</dbReference>
<dbReference type="GO" id="GO:0050661">
    <property type="term" value="F:NADP binding"/>
    <property type="evidence" value="ECO:0007669"/>
    <property type="project" value="InterPro"/>
</dbReference>
<organism evidence="9 10">
    <name type="scientific">Candidatus Dechloromonas phosphorivorans</name>
    <dbReference type="NCBI Taxonomy" id="2899244"/>
    <lineage>
        <taxon>Bacteria</taxon>
        <taxon>Pseudomonadati</taxon>
        <taxon>Pseudomonadota</taxon>
        <taxon>Betaproteobacteria</taxon>
        <taxon>Rhodocyclales</taxon>
        <taxon>Azonexaceae</taxon>
        <taxon>Dechloromonas</taxon>
    </lineage>
</organism>
<evidence type="ECO:0000256" key="5">
    <source>
        <dbReference type="ARBA" id="ARBA00022857"/>
    </source>
</evidence>
<dbReference type="InterPro" id="IPR024072">
    <property type="entry name" value="DHFR-like_dom_sf"/>
</dbReference>
<dbReference type="PROSITE" id="PS51330">
    <property type="entry name" value="DHFR_2"/>
    <property type="match status" value="1"/>
</dbReference>
<dbReference type="InterPro" id="IPR012259">
    <property type="entry name" value="DHFR"/>
</dbReference>
<dbReference type="PRINTS" id="PR00070">
    <property type="entry name" value="DHFR"/>
</dbReference>
<protein>
    <recommendedName>
        <fullName evidence="3">dihydrofolate reductase</fullName>
        <ecNumber evidence="3">1.5.1.3</ecNumber>
    </recommendedName>
</protein>
<dbReference type="GO" id="GO:0046655">
    <property type="term" value="P:folic acid metabolic process"/>
    <property type="evidence" value="ECO:0007669"/>
    <property type="project" value="TreeGrafter"/>
</dbReference>
<dbReference type="SUPFAM" id="SSF53597">
    <property type="entry name" value="Dihydrofolate reductase-like"/>
    <property type="match status" value="1"/>
</dbReference>
<proteinExistence type="inferred from homology"/>
<evidence type="ECO:0000259" key="8">
    <source>
        <dbReference type="PROSITE" id="PS51330"/>
    </source>
</evidence>
<dbReference type="PANTHER" id="PTHR48069">
    <property type="entry name" value="DIHYDROFOLATE REDUCTASE"/>
    <property type="match status" value="1"/>
</dbReference>
<feature type="domain" description="DHFR" evidence="8">
    <location>
        <begin position="1"/>
        <end position="163"/>
    </location>
</feature>
<dbReference type="EMBL" id="JADKBR010000015">
    <property type="protein sequence ID" value="MBK8890955.1"/>
    <property type="molecule type" value="Genomic_DNA"/>
</dbReference>
<evidence type="ECO:0000256" key="7">
    <source>
        <dbReference type="ARBA" id="ARBA00025067"/>
    </source>
</evidence>
<evidence type="ECO:0000313" key="9">
    <source>
        <dbReference type="EMBL" id="MBK8890955.1"/>
    </source>
</evidence>
<dbReference type="PANTHER" id="PTHR48069:SF3">
    <property type="entry name" value="DIHYDROFOLATE REDUCTASE"/>
    <property type="match status" value="1"/>
</dbReference>
<dbReference type="GO" id="GO:0006730">
    <property type="term" value="P:one-carbon metabolic process"/>
    <property type="evidence" value="ECO:0007669"/>
    <property type="project" value="UniProtKB-KW"/>
</dbReference>
<evidence type="ECO:0000256" key="2">
    <source>
        <dbReference type="ARBA" id="ARBA00009539"/>
    </source>
</evidence>
<dbReference type="Gene3D" id="3.40.430.10">
    <property type="entry name" value="Dihydrofolate Reductase, subunit A"/>
    <property type="match status" value="1"/>
</dbReference>
<comment type="pathway">
    <text evidence="1">Cofactor biosynthesis; tetrahydrofolate biosynthesis; 5,6,7,8-tetrahydrofolate from 7,8-dihydrofolate: step 1/1.</text>
</comment>
<dbReference type="Pfam" id="PF00186">
    <property type="entry name" value="DHFR_1"/>
    <property type="match status" value="1"/>
</dbReference>
<dbReference type="GO" id="GO:0046654">
    <property type="term" value="P:tetrahydrofolate biosynthetic process"/>
    <property type="evidence" value="ECO:0007669"/>
    <property type="project" value="InterPro"/>
</dbReference>
<dbReference type="CDD" id="cd00209">
    <property type="entry name" value="DHFR"/>
    <property type="match status" value="1"/>
</dbReference>
<reference evidence="9" key="1">
    <citation type="submission" date="2020-10" db="EMBL/GenBank/DDBJ databases">
        <title>Connecting structure to function with the recovery of over 1000 high-quality activated sludge metagenome-assembled genomes encoding full-length rRNA genes using long-read sequencing.</title>
        <authorList>
            <person name="Singleton C.M."/>
            <person name="Petriglieri F."/>
            <person name="Kristensen J.M."/>
            <person name="Kirkegaard R.H."/>
            <person name="Michaelsen T.Y."/>
            <person name="Andersen M.H."/>
            <person name="Karst S.M."/>
            <person name="Dueholm M.S."/>
            <person name="Nielsen P.H."/>
            <person name="Albertsen M."/>
        </authorList>
    </citation>
    <scope>NUCLEOTIDE SEQUENCE</scope>
    <source>
        <strain evidence="9">OdNE_18-Q3-R46-58_BAT3C.305</strain>
    </source>
</reference>
<evidence type="ECO:0000256" key="6">
    <source>
        <dbReference type="ARBA" id="ARBA00023002"/>
    </source>
</evidence>
<dbReference type="AlphaFoldDB" id="A0A9D7LRY4"/>
<evidence type="ECO:0000256" key="4">
    <source>
        <dbReference type="ARBA" id="ARBA00022563"/>
    </source>
</evidence>
<keyword evidence="5" id="KW-0521">NADP</keyword>
<comment type="similarity">
    <text evidence="2">Belongs to the dihydrofolate reductase family.</text>
</comment>
<dbReference type="GO" id="GO:0005829">
    <property type="term" value="C:cytosol"/>
    <property type="evidence" value="ECO:0007669"/>
    <property type="project" value="TreeGrafter"/>
</dbReference>
<name>A0A9D7LRY4_9RHOO</name>
<dbReference type="EC" id="1.5.1.3" evidence="3"/>
<comment type="caution">
    <text evidence="9">The sequence shown here is derived from an EMBL/GenBank/DDBJ whole genome shotgun (WGS) entry which is preliminary data.</text>
</comment>
<evidence type="ECO:0000256" key="3">
    <source>
        <dbReference type="ARBA" id="ARBA00012856"/>
    </source>
</evidence>
<evidence type="ECO:0000313" key="10">
    <source>
        <dbReference type="Proteomes" id="UP000808146"/>
    </source>
</evidence>
<dbReference type="InterPro" id="IPR001796">
    <property type="entry name" value="DHFR_dom"/>
</dbReference>
<gene>
    <name evidence="9" type="ORF">IPN75_11540</name>
</gene>
<accession>A0A9D7LRY4</accession>
<dbReference type="GO" id="GO:0046452">
    <property type="term" value="P:dihydrofolate metabolic process"/>
    <property type="evidence" value="ECO:0007669"/>
    <property type="project" value="TreeGrafter"/>
</dbReference>
<sequence length="178" mass="19423">MIAAIGAVASNGMLGLDGWLPWDIPEELAYFEETVAGAALVIGRLTYESMDVVPPDSFVVSNQPGLTLLPGCVQVDSVEKGLLTATATGKDVFVIGGASIYAAAWPYCQRFYLTRIGMPFAGDTLFPESIPLERWKVISDVRKTYRERKSGREVECRFLQYEQPHPRQLPAGDPSPAG</sequence>
<keyword evidence="6" id="KW-0560">Oxidoreductase</keyword>